<gene>
    <name evidence="2" type="primary">spoIIR</name>
    <name evidence="2" type="ORF">LQV63_07930</name>
</gene>
<keyword evidence="3" id="KW-1185">Reference proteome</keyword>
<dbReference type="Proteomes" id="UP001199916">
    <property type="component" value="Unassembled WGS sequence"/>
</dbReference>
<dbReference type="InterPro" id="IPR014202">
    <property type="entry name" value="Spore_II_R"/>
</dbReference>
<name>A0ABS8YGI8_9BACL</name>
<proteinExistence type="predicted"/>
<comment type="caution">
    <text evidence="2">The sequence shown here is derived from an EMBL/GenBank/DDBJ whole genome shotgun (WGS) entry which is preliminary data.</text>
</comment>
<feature type="compositionally biased region" description="Low complexity" evidence="1">
    <location>
        <begin position="197"/>
        <end position="222"/>
    </location>
</feature>
<sequence>MKIRVFVLGLALVAMAAGALMRWEIGRVDAAIGEVQELKANEALQEASGRNADDVIPEDAIRLRVLANSDTDRDQQVKRMVRDAIVEQINGWLQHEAAPQSRDEAQALIAKHMDELAQAAADVLAEQDMSYEAKLELGEVSFPAKWYGGNVYPAGMYEALLVTLGAGEGQNWWCVLFPPLCFIDGDTAQGSASGDLQAGTTAEAQQAGVAGDAASDAANDDPSAAEDTTEVRFFLWDMLVTLLQWISEVWTALVG</sequence>
<dbReference type="RefSeq" id="WP_233696284.1">
    <property type="nucleotide sequence ID" value="NZ_JAJNBZ010000004.1"/>
</dbReference>
<evidence type="ECO:0000256" key="1">
    <source>
        <dbReference type="SAM" id="MobiDB-lite"/>
    </source>
</evidence>
<feature type="region of interest" description="Disordered" evidence="1">
    <location>
        <begin position="193"/>
        <end position="223"/>
    </location>
</feature>
<evidence type="ECO:0000313" key="2">
    <source>
        <dbReference type="EMBL" id="MCE5169237.1"/>
    </source>
</evidence>
<organism evidence="2 3">
    <name type="scientific">Paenibacillus profundus</name>
    <dbReference type="NCBI Taxonomy" id="1173085"/>
    <lineage>
        <taxon>Bacteria</taxon>
        <taxon>Bacillati</taxon>
        <taxon>Bacillota</taxon>
        <taxon>Bacilli</taxon>
        <taxon>Bacillales</taxon>
        <taxon>Paenibacillaceae</taxon>
        <taxon>Paenibacillus</taxon>
    </lineage>
</organism>
<dbReference type="Pfam" id="PF09551">
    <property type="entry name" value="Spore_II_R"/>
    <property type="match status" value="1"/>
</dbReference>
<reference evidence="2 3" key="1">
    <citation type="submission" date="2021-11" db="EMBL/GenBank/DDBJ databases">
        <title>Draft genome sequence of Paenibacillus profundus YoMME, a new Gram-positive bacteria with exoelectrogenic properties.</title>
        <authorList>
            <person name="Hubenova Y."/>
            <person name="Hubenova E."/>
            <person name="Manasiev Y."/>
            <person name="Peykov S."/>
            <person name="Mitov M."/>
        </authorList>
    </citation>
    <scope>NUCLEOTIDE SEQUENCE [LARGE SCALE GENOMIC DNA]</scope>
    <source>
        <strain evidence="2 3">YoMME</strain>
    </source>
</reference>
<evidence type="ECO:0000313" key="3">
    <source>
        <dbReference type="Proteomes" id="UP001199916"/>
    </source>
</evidence>
<protein>
    <submittedName>
        <fullName evidence="2">Stage II sporulation protein R</fullName>
    </submittedName>
</protein>
<dbReference type="EMBL" id="JAJNBZ010000004">
    <property type="protein sequence ID" value="MCE5169237.1"/>
    <property type="molecule type" value="Genomic_DNA"/>
</dbReference>
<accession>A0ABS8YGI8</accession>
<dbReference type="NCBIfam" id="TIGR02837">
    <property type="entry name" value="spore_II_R"/>
    <property type="match status" value="1"/>
</dbReference>